<evidence type="ECO:0008006" key="3">
    <source>
        <dbReference type="Google" id="ProtNLM"/>
    </source>
</evidence>
<dbReference type="EMBL" id="LGHJ01000017">
    <property type="protein sequence ID" value="KPL74475.1"/>
    <property type="molecule type" value="Genomic_DNA"/>
</dbReference>
<dbReference type="STRING" id="360411.AC812_11725"/>
<reference evidence="1 2" key="1">
    <citation type="submission" date="2015-07" db="EMBL/GenBank/DDBJ databases">
        <title>Draft genome of Bellilinea caldifistulae DSM 17877.</title>
        <authorList>
            <person name="Hemp J."/>
            <person name="Ward L.M."/>
            <person name="Pace L.A."/>
            <person name="Fischer W.W."/>
        </authorList>
    </citation>
    <scope>NUCLEOTIDE SEQUENCE [LARGE SCALE GENOMIC DNA]</scope>
    <source>
        <strain evidence="1 2">GOMI-1</strain>
    </source>
</reference>
<dbReference type="AlphaFoldDB" id="A0A0P6XGQ6"/>
<comment type="caution">
    <text evidence="1">The sequence shown here is derived from an EMBL/GenBank/DDBJ whole genome shotgun (WGS) entry which is preliminary data.</text>
</comment>
<dbReference type="OrthoDB" id="164133at2"/>
<gene>
    <name evidence="1" type="ORF">AC812_11725</name>
</gene>
<protein>
    <recommendedName>
        <fullName evidence="3">DUF4911 domain-containing protein</fullName>
    </recommendedName>
</protein>
<evidence type="ECO:0000313" key="1">
    <source>
        <dbReference type="EMBL" id="KPL74475.1"/>
    </source>
</evidence>
<dbReference type="RefSeq" id="WP_061918686.1">
    <property type="nucleotide sequence ID" value="NZ_DF967971.1"/>
</dbReference>
<accession>A0A0P6XGQ6</accession>
<proteinExistence type="predicted"/>
<evidence type="ECO:0000313" key="2">
    <source>
        <dbReference type="Proteomes" id="UP000050514"/>
    </source>
</evidence>
<name>A0A0P6XGQ6_9CHLR</name>
<sequence length="83" mass="9402">MKNNALTQPQSESYRIIVKGVMEEEFLHDYCPPGFTLSYNNGRTTLVNLQTDQAGMLGLIRQLHNLGVTVMLVELQSEMEDTQ</sequence>
<keyword evidence="2" id="KW-1185">Reference proteome</keyword>
<dbReference type="Proteomes" id="UP000050514">
    <property type="component" value="Unassembled WGS sequence"/>
</dbReference>
<organism evidence="1 2">
    <name type="scientific">Bellilinea caldifistulae</name>
    <dbReference type="NCBI Taxonomy" id="360411"/>
    <lineage>
        <taxon>Bacteria</taxon>
        <taxon>Bacillati</taxon>
        <taxon>Chloroflexota</taxon>
        <taxon>Anaerolineae</taxon>
        <taxon>Anaerolineales</taxon>
        <taxon>Anaerolineaceae</taxon>
        <taxon>Bellilinea</taxon>
    </lineage>
</organism>